<evidence type="ECO:0000313" key="1">
    <source>
        <dbReference type="EMBL" id="KAK7334740.1"/>
    </source>
</evidence>
<protein>
    <submittedName>
        <fullName evidence="1">Uncharacterized protein</fullName>
    </submittedName>
</protein>
<reference evidence="1 2" key="1">
    <citation type="submission" date="2024-01" db="EMBL/GenBank/DDBJ databases">
        <title>The genomes of 5 underutilized Papilionoideae crops provide insights into root nodulation and disease resistanc.</title>
        <authorList>
            <person name="Jiang F."/>
        </authorList>
    </citation>
    <scope>NUCLEOTIDE SEQUENCE [LARGE SCALE GENOMIC DNA]</scope>
    <source>
        <strain evidence="1">JINMINGXINNONG_FW02</strain>
        <tissue evidence="1">Leaves</tissue>
    </source>
</reference>
<proteinExistence type="predicted"/>
<accession>A0AAN9LEV7</accession>
<keyword evidence="2" id="KW-1185">Reference proteome</keyword>
<sequence length="67" mass="7926">MFQLLCTYQPYDLQFIKERKMRRKRKREIFILSGCAKTYPLRWPTKIFGGDSCDDGREFAASSSVKI</sequence>
<dbReference type="EMBL" id="JAYMYR010000010">
    <property type="protein sequence ID" value="KAK7334740.1"/>
    <property type="molecule type" value="Genomic_DNA"/>
</dbReference>
<comment type="caution">
    <text evidence="1">The sequence shown here is derived from an EMBL/GenBank/DDBJ whole genome shotgun (WGS) entry which is preliminary data.</text>
</comment>
<dbReference type="AlphaFoldDB" id="A0AAN9LEV7"/>
<organism evidence="1 2">
    <name type="scientific">Phaseolus coccineus</name>
    <name type="common">Scarlet runner bean</name>
    <name type="synonym">Phaseolus multiflorus</name>
    <dbReference type="NCBI Taxonomy" id="3886"/>
    <lineage>
        <taxon>Eukaryota</taxon>
        <taxon>Viridiplantae</taxon>
        <taxon>Streptophyta</taxon>
        <taxon>Embryophyta</taxon>
        <taxon>Tracheophyta</taxon>
        <taxon>Spermatophyta</taxon>
        <taxon>Magnoliopsida</taxon>
        <taxon>eudicotyledons</taxon>
        <taxon>Gunneridae</taxon>
        <taxon>Pentapetalae</taxon>
        <taxon>rosids</taxon>
        <taxon>fabids</taxon>
        <taxon>Fabales</taxon>
        <taxon>Fabaceae</taxon>
        <taxon>Papilionoideae</taxon>
        <taxon>50 kb inversion clade</taxon>
        <taxon>NPAAA clade</taxon>
        <taxon>indigoferoid/millettioid clade</taxon>
        <taxon>Phaseoleae</taxon>
        <taxon>Phaseolus</taxon>
    </lineage>
</organism>
<gene>
    <name evidence="1" type="ORF">VNO80_26501</name>
</gene>
<name>A0AAN9LEV7_PHACN</name>
<dbReference type="Proteomes" id="UP001374584">
    <property type="component" value="Unassembled WGS sequence"/>
</dbReference>
<evidence type="ECO:0000313" key="2">
    <source>
        <dbReference type="Proteomes" id="UP001374584"/>
    </source>
</evidence>